<accession>A0ABW0KIF4</accession>
<dbReference type="Proteomes" id="UP001596044">
    <property type="component" value="Unassembled WGS sequence"/>
</dbReference>
<protein>
    <submittedName>
        <fullName evidence="1">Uncharacterized protein</fullName>
    </submittedName>
</protein>
<dbReference type="EMBL" id="JBHSMJ010000063">
    <property type="protein sequence ID" value="MFC5452681.1"/>
    <property type="molecule type" value="Genomic_DNA"/>
</dbReference>
<evidence type="ECO:0000313" key="1">
    <source>
        <dbReference type="EMBL" id="MFC5452681.1"/>
    </source>
</evidence>
<organism evidence="1 2">
    <name type="scientific">Paenibacillus aestuarii</name>
    <dbReference type="NCBI Taxonomy" id="516965"/>
    <lineage>
        <taxon>Bacteria</taxon>
        <taxon>Bacillati</taxon>
        <taxon>Bacillota</taxon>
        <taxon>Bacilli</taxon>
        <taxon>Bacillales</taxon>
        <taxon>Paenibacillaceae</taxon>
        <taxon>Paenibacillus</taxon>
    </lineage>
</organism>
<reference evidence="2" key="1">
    <citation type="journal article" date="2019" name="Int. J. Syst. Evol. Microbiol.">
        <title>The Global Catalogue of Microorganisms (GCM) 10K type strain sequencing project: providing services to taxonomists for standard genome sequencing and annotation.</title>
        <authorList>
            <consortium name="The Broad Institute Genomics Platform"/>
            <consortium name="The Broad Institute Genome Sequencing Center for Infectious Disease"/>
            <person name="Wu L."/>
            <person name="Ma J."/>
        </authorList>
    </citation>
    <scope>NUCLEOTIDE SEQUENCE [LARGE SCALE GENOMIC DNA]</scope>
    <source>
        <strain evidence="2">KACC 11904</strain>
    </source>
</reference>
<proteinExistence type="predicted"/>
<evidence type="ECO:0000313" key="2">
    <source>
        <dbReference type="Proteomes" id="UP001596044"/>
    </source>
</evidence>
<comment type="caution">
    <text evidence="1">The sequence shown here is derived from an EMBL/GenBank/DDBJ whole genome shotgun (WGS) entry which is preliminary data.</text>
</comment>
<sequence>MLKQYFAEIMLSEDDSLSGALENLVNEAENRYHTPYVEVYQVIQRGDDAFTVILNMDFPSV</sequence>
<name>A0ABW0KIF4_9BACL</name>
<keyword evidence="2" id="KW-1185">Reference proteome</keyword>
<gene>
    <name evidence="1" type="ORF">ACFPOG_31230</name>
</gene>
<dbReference type="RefSeq" id="WP_270877863.1">
    <property type="nucleotide sequence ID" value="NZ_JAQFVF010000009.1"/>
</dbReference>